<keyword evidence="2" id="KW-1185">Reference proteome</keyword>
<organism evidence="1 2">
    <name type="scientific">Candidatus Syntrophosphaera thermopropionivorans</name>
    <dbReference type="NCBI Taxonomy" id="2593015"/>
    <lineage>
        <taxon>Bacteria</taxon>
        <taxon>Pseudomonadati</taxon>
        <taxon>Candidatus Cloacimonadota</taxon>
        <taxon>Candidatus Cloacimonadia</taxon>
        <taxon>Candidatus Cloacimonadales</taxon>
        <taxon>Candidatus Cloacimonadaceae</taxon>
        <taxon>Candidatus Syntrophosphaera</taxon>
    </lineage>
</organism>
<gene>
    <name evidence="1" type="ORF">E0946_05720</name>
</gene>
<protein>
    <submittedName>
        <fullName evidence="1">FtsQ-type POTRA domain-containing protein</fullName>
    </submittedName>
</protein>
<reference evidence="1" key="1">
    <citation type="submission" date="2019-03" db="EMBL/GenBank/DDBJ databases">
        <title>Candidatus Syntrophosphaera thermopropionivorans: a novel player in syntrophic propionate oxidation during anaerobic digestion.</title>
        <authorList>
            <person name="Dyksma S."/>
        </authorList>
    </citation>
    <scope>NUCLEOTIDE SEQUENCE</scope>
    <source>
        <strain evidence="1">W5</strain>
    </source>
</reference>
<comment type="caution">
    <text evidence="1">The sequence shown here is derived from an EMBL/GenBank/DDBJ whole genome shotgun (WGS) entry which is preliminary data.</text>
</comment>
<proteinExistence type="predicted"/>
<evidence type="ECO:0000313" key="1">
    <source>
        <dbReference type="EMBL" id="TDF72716.1"/>
    </source>
</evidence>
<accession>A0AC61QIC0</accession>
<evidence type="ECO:0000313" key="2">
    <source>
        <dbReference type="Proteomes" id="UP000294588"/>
    </source>
</evidence>
<name>A0AC61QIC0_9BACT</name>
<dbReference type="Proteomes" id="UP000294588">
    <property type="component" value="Unassembled WGS sequence"/>
</dbReference>
<dbReference type="EMBL" id="SMOG01000019">
    <property type="protein sequence ID" value="TDF72716.1"/>
    <property type="molecule type" value="Genomic_DNA"/>
</dbReference>
<sequence length="260" mass="29847">MMKYKELQKEVPNRKRRGHSRYFIYFILMLIGLAAFVYGAYYLFSTVSWFNIEQIQISGNSTVSDSLLIQATQSFKGKNLFSISKDEVISKVKKFSRIKDVKVQRRLFHTLNIIVTERKSCLYVKTLEGDLFPIDDEGVVLEKFGSVYNENLPIVNLLINNADIHPGKPIKNASLAKILEVHHQIKTESPEFLSNISEYYTINNTVYIIDARNGLRLIPSTKNLARQLSRYEFVKDNGNVSNNAILDLRFDNQVVVKSGN</sequence>